<feature type="region of interest" description="Disordered" evidence="1">
    <location>
        <begin position="1"/>
        <end position="21"/>
    </location>
</feature>
<reference evidence="3 4" key="1">
    <citation type="journal article" date="2014" name="Int. J. Syst. Evol. Microbiol.">
        <title>Complete genome sequence of Corynebacterium casei LMG S-19264T (=DSM 44701T), isolated from a smear-ripened cheese.</title>
        <authorList>
            <consortium name="US DOE Joint Genome Institute (JGI-PGF)"/>
            <person name="Walter F."/>
            <person name="Albersmeier A."/>
            <person name="Kalinowski J."/>
            <person name="Ruckert C."/>
        </authorList>
    </citation>
    <scope>NUCLEOTIDE SEQUENCE [LARGE SCALE GENOMIC DNA]</scope>
    <source>
        <strain evidence="3 4">KCTC 23968</strain>
    </source>
</reference>
<evidence type="ECO:0000313" key="4">
    <source>
        <dbReference type="Proteomes" id="UP000600865"/>
    </source>
</evidence>
<organism evidence="3 4">
    <name type="scientific">Litorimonas cladophorae</name>
    <dbReference type="NCBI Taxonomy" id="1220491"/>
    <lineage>
        <taxon>Bacteria</taxon>
        <taxon>Pseudomonadati</taxon>
        <taxon>Pseudomonadota</taxon>
        <taxon>Alphaproteobacteria</taxon>
        <taxon>Maricaulales</taxon>
        <taxon>Robiginitomaculaceae</taxon>
    </lineage>
</organism>
<evidence type="ECO:0000313" key="3">
    <source>
        <dbReference type="EMBL" id="GGX64523.1"/>
    </source>
</evidence>
<proteinExistence type="predicted"/>
<comment type="caution">
    <text evidence="3">The sequence shown here is derived from an EMBL/GenBank/DDBJ whole genome shotgun (WGS) entry which is preliminary data.</text>
</comment>
<name>A0A918KHY4_9PROT</name>
<keyword evidence="2" id="KW-1133">Transmembrane helix</keyword>
<dbReference type="AlphaFoldDB" id="A0A918KHY4"/>
<sequence length="59" mass="6648">MEASDMQEYRNKPENFVEPTPEEIKARTKRNIALAAGLLIFVILVFVTMVSRGQLPNAV</sequence>
<dbReference type="EMBL" id="BMYV01000001">
    <property type="protein sequence ID" value="GGX64523.1"/>
    <property type="molecule type" value="Genomic_DNA"/>
</dbReference>
<keyword evidence="2" id="KW-0472">Membrane</keyword>
<evidence type="ECO:0008006" key="5">
    <source>
        <dbReference type="Google" id="ProtNLM"/>
    </source>
</evidence>
<evidence type="ECO:0000256" key="1">
    <source>
        <dbReference type="SAM" id="MobiDB-lite"/>
    </source>
</evidence>
<keyword evidence="2" id="KW-0812">Transmembrane</keyword>
<dbReference type="Proteomes" id="UP000600865">
    <property type="component" value="Unassembled WGS sequence"/>
</dbReference>
<feature type="transmembrane region" description="Helical" evidence="2">
    <location>
        <begin position="32"/>
        <end position="51"/>
    </location>
</feature>
<gene>
    <name evidence="3" type="ORF">GCM10011309_13400</name>
</gene>
<protein>
    <recommendedName>
        <fullName evidence="5">CoxF protein</fullName>
    </recommendedName>
</protein>
<accession>A0A918KHY4</accession>
<keyword evidence="4" id="KW-1185">Reference proteome</keyword>
<evidence type="ECO:0000256" key="2">
    <source>
        <dbReference type="SAM" id="Phobius"/>
    </source>
</evidence>